<keyword evidence="2" id="KW-1185">Reference proteome</keyword>
<proteinExistence type="predicted"/>
<dbReference type="KEGG" id="llp:GH975_08725"/>
<sequence length="74" mass="8657">MAIQHINQQTLSERWQVSEATLERWRSIGVGPVFLKLHGRIVYREQDLEDYENQCLRTSTSTRVSADPIQDSMH</sequence>
<dbReference type="RefSeq" id="WP_153714149.1">
    <property type="nucleotide sequence ID" value="NZ_CP045871.1"/>
</dbReference>
<name>A0A5Q2QHY6_9GAMM</name>
<dbReference type="AlphaFoldDB" id="A0A5Q2QHY6"/>
<dbReference type="Proteomes" id="UP000388235">
    <property type="component" value="Chromosome"/>
</dbReference>
<dbReference type="GO" id="GO:0003677">
    <property type="term" value="F:DNA binding"/>
    <property type="evidence" value="ECO:0007669"/>
    <property type="project" value="UniProtKB-KW"/>
</dbReference>
<dbReference type="EMBL" id="CP045871">
    <property type="protein sequence ID" value="QGG80645.1"/>
    <property type="molecule type" value="Genomic_DNA"/>
</dbReference>
<dbReference type="OrthoDB" id="5297660at2"/>
<evidence type="ECO:0000313" key="2">
    <source>
        <dbReference type="Proteomes" id="UP000388235"/>
    </source>
</evidence>
<organism evidence="1 2">
    <name type="scientific">Litorivicinus lipolyticus</name>
    <dbReference type="NCBI Taxonomy" id="418701"/>
    <lineage>
        <taxon>Bacteria</taxon>
        <taxon>Pseudomonadati</taxon>
        <taxon>Pseudomonadota</taxon>
        <taxon>Gammaproteobacteria</taxon>
        <taxon>Oceanospirillales</taxon>
        <taxon>Litorivicinaceae</taxon>
        <taxon>Litorivicinus</taxon>
    </lineage>
</organism>
<accession>A0A5Q2QHY6</accession>
<gene>
    <name evidence="1" type="ORF">GH975_08725</name>
</gene>
<reference evidence="1 2" key="1">
    <citation type="submission" date="2019-11" db="EMBL/GenBank/DDBJ databases">
        <authorList>
            <person name="Khan S.A."/>
            <person name="Jeon C.O."/>
            <person name="Chun B.H."/>
        </authorList>
    </citation>
    <scope>NUCLEOTIDE SEQUENCE [LARGE SCALE GENOMIC DNA]</scope>
    <source>
        <strain evidence="1 2">IMCC 1097</strain>
    </source>
</reference>
<keyword evidence="1" id="KW-0238">DNA-binding</keyword>
<protein>
    <submittedName>
        <fullName evidence="1">DNA-binding protein</fullName>
    </submittedName>
</protein>
<dbReference type="InterPro" id="IPR009061">
    <property type="entry name" value="DNA-bd_dom_put_sf"/>
</dbReference>
<evidence type="ECO:0000313" key="1">
    <source>
        <dbReference type="EMBL" id="QGG80645.1"/>
    </source>
</evidence>
<dbReference type="SUPFAM" id="SSF46955">
    <property type="entry name" value="Putative DNA-binding domain"/>
    <property type="match status" value="1"/>
</dbReference>